<dbReference type="Pfam" id="PF07690">
    <property type="entry name" value="MFS_1"/>
    <property type="match status" value="1"/>
</dbReference>
<keyword evidence="9" id="KW-1185">Reference proteome</keyword>
<feature type="transmembrane region" description="Helical" evidence="6">
    <location>
        <begin position="57"/>
        <end position="76"/>
    </location>
</feature>
<evidence type="ECO:0000256" key="3">
    <source>
        <dbReference type="ARBA" id="ARBA00022989"/>
    </source>
</evidence>
<dbReference type="PANTHER" id="PTHR23527">
    <property type="entry name" value="BLL3282 PROTEIN"/>
    <property type="match status" value="1"/>
</dbReference>
<evidence type="ECO:0000259" key="7">
    <source>
        <dbReference type="PROSITE" id="PS50850"/>
    </source>
</evidence>
<protein>
    <submittedName>
        <fullName evidence="8">MFS transporter</fullName>
    </submittedName>
</protein>
<dbReference type="SUPFAM" id="SSF103473">
    <property type="entry name" value="MFS general substrate transporter"/>
    <property type="match status" value="1"/>
</dbReference>
<evidence type="ECO:0000313" key="8">
    <source>
        <dbReference type="EMBL" id="MFI9118345.1"/>
    </source>
</evidence>
<feature type="transmembrane region" description="Helical" evidence="6">
    <location>
        <begin position="372"/>
        <end position="393"/>
    </location>
</feature>
<feature type="transmembrane region" description="Helical" evidence="6">
    <location>
        <begin position="216"/>
        <end position="240"/>
    </location>
</feature>
<dbReference type="InterPro" id="IPR052952">
    <property type="entry name" value="MFS-Transporter"/>
</dbReference>
<name>A0ABW8CLB5_STRBI</name>
<comment type="caution">
    <text evidence="8">The sequence shown here is derived from an EMBL/GenBank/DDBJ whole genome shotgun (WGS) entry which is preliminary data.</text>
</comment>
<feature type="transmembrane region" description="Helical" evidence="6">
    <location>
        <begin position="252"/>
        <end position="271"/>
    </location>
</feature>
<evidence type="ECO:0000313" key="9">
    <source>
        <dbReference type="Proteomes" id="UP001614391"/>
    </source>
</evidence>
<dbReference type="InterPro" id="IPR020846">
    <property type="entry name" value="MFS_dom"/>
</dbReference>
<reference evidence="8 9" key="1">
    <citation type="submission" date="2024-10" db="EMBL/GenBank/DDBJ databases">
        <title>The Natural Products Discovery Center: Release of the First 8490 Sequenced Strains for Exploring Actinobacteria Biosynthetic Diversity.</title>
        <authorList>
            <person name="Kalkreuter E."/>
            <person name="Kautsar S.A."/>
            <person name="Yang D."/>
            <person name="Bader C.D."/>
            <person name="Teijaro C.N."/>
            <person name="Fluegel L."/>
            <person name="Davis C.M."/>
            <person name="Simpson J.R."/>
            <person name="Lauterbach L."/>
            <person name="Steele A.D."/>
            <person name="Gui C."/>
            <person name="Meng S."/>
            <person name="Li G."/>
            <person name="Viehrig K."/>
            <person name="Ye F."/>
            <person name="Su P."/>
            <person name="Kiefer A.F."/>
            <person name="Nichols A."/>
            <person name="Cepeda A.J."/>
            <person name="Yan W."/>
            <person name="Fan B."/>
            <person name="Jiang Y."/>
            <person name="Adhikari A."/>
            <person name="Zheng C.-J."/>
            <person name="Schuster L."/>
            <person name="Cowan T.M."/>
            <person name="Smanski M.J."/>
            <person name="Chevrette M.G."/>
            <person name="De Carvalho L.P.S."/>
            <person name="Shen B."/>
        </authorList>
    </citation>
    <scope>NUCLEOTIDE SEQUENCE [LARGE SCALE GENOMIC DNA]</scope>
    <source>
        <strain evidence="8 9">NPDC053346</strain>
    </source>
</reference>
<feature type="region of interest" description="Disordered" evidence="5">
    <location>
        <begin position="1"/>
        <end position="20"/>
    </location>
</feature>
<feature type="domain" description="Major facilitator superfamily (MFS) profile" evidence="7">
    <location>
        <begin position="21"/>
        <end position="399"/>
    </location>
</feature>
<feature type="transmembrane region" description="Helical" evidence="6">
    <location>
        <begin position="308"/>
        <end position="332"/>
    </location>
</feature>
<evidence type="ECO:0000256" key="1">
    <source>
        <dbReference type="ARBA" id="ARBA00004651"/>
    </source>
</evidence>
<feature type="transmembrane region" description="Helical" evidence="6">
    <location>
        <begin position="21"/>
        <end position="42"/>
    </location>
</feature>
<evidence type="ECO:0000256" key="2">
    <source>
        <dbReference type="ARBA" id="ARBA00022692"/>
    </source>
</evidence>
<feature type="transmembrane region" description="Helical" evidence="6">
    <location>
        <begin position="344"/>
        <end position="366"/>
    </location>
</feature>
<feature type="transmembrane region" description="Helical" evidence="6">
    <location>
        <begin position="177"/>
        <end position="195"/>
    </location>
</feature>
<feature type="transmembrane region" description="Helical" evidence="6">
    <location>
        <begin position="283"/>
        <end position="302"/>
    </location>
</feature>
<dbReference type="InterPro" id="IPR011701">
    <property type="entry name" value="MFS"/>
</dbReference>
<dbReference type="EMBL" id="JBITYT010000001">
    <property type="protein sequence ID" value="MFI9118345.1"/>
    <property type="molecule type" value="Genomic_DNA"/>
</dbReference>
<dbReference type="PANTHER" id="PTHR23527:SF1">
    <property type="entry name" value="BLL3282 PROTEIN"/>
    <property type="match status" value="1"/>
</dbReference>
<feature type="compositionally biased region" description="Basic and acidic residues" evidence="5">
    <location>
        <begin position="1"/>
        <end position="14"/>
    </location>
</feature>
<sequence>MDTQERAKNGEHGGKHPPGGLLTLTTTSMALSMFVLFAFGALGPTLLDDLGITRSQLGSLPAVAFGTATVLSLLSGHLTDLMGGRRSLLALLATVALAFTVLSLADGYGWLLAGLVLAGAAQACANPATNHLIATHLPPPRRAGAIGVKQSGVQMGAFVAGLLVPTLAAATSWRTTLALVVPVALAAGAAAFLLPRDLPKPGGGKVLALPRRPNRAAGWLIVYSLGVGTGLAALNTYLPLYAHEELGMGERASGTLIAAVGVAGIAARVLWTRISGRLSDIGVPLLALAAAAVCFLLLVPAAGLFTPLVWVGAVGLGGSAVAANAVSMVAVVRGTAFGATGHASALVSMGFFGGFVVGPLGFGLLADGPAGYTGGWALAGAAFLLSVVGALQVRRAVAA</sequence>
<keyword evidence="4 6" id="KW-0472">Membrane</keyword>
<proteinExistence type="predicted"/>
<organism evidence="8 9">
    <name type="scientific">Streptomyces bikiniensis</name>
    <dbReference type="NCBI Taxonomy" id="1896"/>
    <lineage>
        <taxon>Bacteria</taxon>
        <taxon>Bacillati</taxon>
        <taxon>Actinomycetota</taxon>
        <taxon>Actinomycetes</taxon>
        <taxon>Kitasatosporales</taxon>
        <taxon>Streptomycetaceae</taxon>
        <taxon>Streptomyces</taxon>
    </lineage>
</organism>
<dbReference type="PROSITE" id="PS50850">
    <property type="entry name" value="MFS"/>
    <property type="match status" value="1"/>
</dbReference>
<keyword evidence="2 6" id="KW-0812">Transmembrane</keyword>
<evidence type="ECO:0000256" key="4">
    <source>
        <dbReference type="ARBA" id="ARBA00023136"/>
    </source>
</evidence>
<accession>A0ABW8CLB5</accession>
<dbReference type="Proteomes" id="UP001614391">
    <property type="component" value="Unassembled WGS sequence"/>
</dbReference>
<evidence type="ECO:0000256" key="5">
    <source>
        <dbReference type="SAM" id="MobiDB-lite"/>
    </source>
</evidence>
<dbReference type="InterPro" id="IPR036259">
    <property type="entry name" value="MFS_trans_sf"/>
</dbReference>
<keyword evidence="3 6" id="KW-1133">Transmembrane helix</keyword>
<dbReference type="Gene3D" id="1.20.1250.20">
    <property type="entry name" value="MFS general substrate transporter like domains"/>
    <property type="match status" value="2"/>
</dbReference>
<evidence type="ECO:0000256" key="6">
    <source>
        <dbReference type="SAM" id="Phobius"/>
    </source>
</evidence>
<gene>
    <name evidence="8" type="ORF">ACIGW0_02875</name>
</gene>
<feature type="transmembrane region" description="Helical" evidence="6">
    <location>
        <begin position="88"/>
        <end position="105"/>
    </location>
</feature>
<comment type="subcellular location">
    <subcellularLocation>
        <location evidence="1">Cell membrane</location>
        <topology evidence="1">Multi-pass membrane protein</topology>
    </subcellularLocation>
</comment>
<dbReference type="RefSeq" id="WP_399610151.1">
    <property type="nucleotide sequence ID" value="NZ_JBITYT010000001.1"/>
</dbReference>